<evidence type="ECO:0000259" key="14">
    <source>
        <dbReference type="Pfam" id="PF07715"/>
    </source>
</evidence>
<keyword evidence="3 10" id="KW-1134">Transmembrane beta strand</keyword>
<dbReference type="InterPro" id="IPR036942">
    <property type="entry name" value="Beta-barrel_TonB_sf"/>
</dbReference>
<dbReference type="PROSITE" id="PS51257">
    <property type="entry name" value="PROKAR_LIPOPROTEIN"/>
    <property type="match status" value="1"/>
</dbReference>
<dbReference type="EMBL" id="QWGR01000013">
    <property type="protein sequence ID" value="RIJ46549.1"/>
    <property type="molecule type" value="Genomic_DNA"/>
</dbReference>
<keyword evidence="8 15" id="KW-0675">Receptor</keyword>
<evidence type="ECO:0000256" key="6">
    <source>
        <dbReference type="ARBA" id="ARBA00023077"/>
    </source>
</evidence>
<evidence type="ECO:0000256" key="1">
    <source>
        <dbReference type="ARBA" id="ARBA00004571"/>
    </source>
</evidence>
<evidence type="ECO:0000256" key="4">
    <source>
        <dbReference type="ARBA" id="ARBA00022692"/>
    </source>
</evidence>
<dbReference type="Gene3D" id="2.170.130.10">
    <property type="entry name" value="TonB-dependent receptor, plug domain"/>
    <property type="match status" value="1"/>
</dbReference>
<evidence type="ECO:0000256" key="10">
    <source>
        <dbReference type="PROSITE-ProRule" id="PRU01360"/>
    </source>
</evidence>
<accession>A0A399SUH8</accession>
<dbReference type="Proteomes" id="UP000265926">
    <property type="component" value="Unassembled WGS sequence"/>
</dbReference>
<keyword evidence="6 11" id="KW-0798">TonB box</keyword>
<comment type="caution">
    <text evidence="15">The sequence shown here is derived from an EMBL/GenBank/DDBJ whole genome shotgun (WGS) entry which is preliminary data.</text>
</comment>
<keyword evidence="7 10" id="KW-0472">Membrane</keyword>
<dbReference type="PROSITE" id="PS52016">
    <property type="entry name" value="TONB_DEPENDENT_REC_3"/>
    <property type="match status" value="1"/>
</dbReference>
<evidence type="ECO:0000256" key="9">
    <source>
        <dbReference type="ARBA" id="ARBA00023237"/>
    </source>
</evidence>
<evidence type="ECO:0000256" key="3">
    <source>
        <dbReference type="ARBA" id="ARBA00022452"/>
    </source>
</evidence>
<dbReference type="PANTHER" id="PTHR30069">
    <property type="entry name" value="TONB-DEPENDENT OUTER MEMBRANE RECEPTOR"/>
    <property type="match status" value="1"/>
</dbReference>
<comment type="subcellular location">
    <subcellularLocation>
        <location evidence="1 10">Cell outer membrane</location>
        <topology evidence="1 10">Multi-pass membrane protein</topology>
    </subcellularLocation>
</comment>
<dbReference type="InterPro" id="IPR037066">
    <property type="entry name" value="Plug_dom_sf"/>
</dbReference>
<dbReference type="InterPro" id="IPR000531">
    <property type="entry name" value="Beta-barrel_TonB"/>
</dbReference>
<feature type="chain" id="PRO_5017265253" evidence="12">
    <location>
        <begin position="19"/>
        <end position="693"/>
    </location>
</feature>
<reference evidence="15 16" key="1">
    <citation type="submission" date="2018-08" db="EMBL/GenBank/DDBJ databases">
        <title>Pallidiluteibacterium maritimus gen. nov., sp. nov., isolated from coastal sediment.</title>
        <authorList>
            <person name="Zhou L.Y."/>
        </authorList>
    </citation>
    <scope>NUCLEOTIDE SEQUENCE [LARGE SCALE GENOMIC DNA]</scope>
    <source>
        <strain evidence="15 16">XSD2</strain>
    </source>
</reference>
<dbReference type="GO" id="GO:0044718">
    <property type="term" value="P:siderophore transmembrane transport"/>
    <property type="evidence" value="ECO:0007669"/>
    <property type="project" value="TreeGrafter"/>
</dbReference>
<comment type="similarity">
    <text evidence="10 11">Belongs to the TonB-dependent receptor family.</text>
</comment>
<evidence type="ECO:0000256" key="12">
    <source>
        <dbReference type="SAM" id="SignalP"/>
    </source>
</evidence>
<evidence type="ECO:0000256" key="7">
    <source>
        <dbReference type="ARBA" id="ARBA00023136"/>
    </source>
</evidence>
<organism evidence="15 16">
    <name type="scientific">Maribellus luteus</name>
    <dbReference type="NCBI Taxonomy" id="2305463"/>
    <lineage>
        <taxon>Bacteria</taxon>
        <taxon>Pseudomonadati</taxon>
        <taxon>Bacteroidota</taxon>
        <taxon>Bacteroidia</taxon>
        <taxon>Marinilabiliales</taxon>
        <taxon>Prolixibacteraceae</taxon>
        <taxon>Maribellus</taxon>
    </lineage>
</organism>
<dbReference type="Gene3D" id="2.40.170.20">
    <property type="entry name" value="TonB-dependent receptor, beta-barrel domain"/>
    <property type="match status" value="1"/>
</dbReference>
<dbReference type="GO" id="GO:0015344">
    <property type="term" value="F:siderophore uptake transmembrane transporter activity"/>
    <property type="evidence" value="ECO:0007669"/>
    <property type="project" value="TreeGrafter"/>
</dbReference>
<evidence type="ECO:0000256" key="2">
    <source>
        <dbReference type="ARBA" id="ARBA00022448"/>
    </source>
</evidence>
<feature type="domain" description="TonB-dependent receptor-like beta-barrel" evidence="13">
    <location>
        <begin position="183"/>
        <end position="641"/>
    </location>
</feature>
<gene>
    <name evidence="15" type="ORF">D1614_17910</name>
</gene>
<keyword evidence="5 12" id="KW-0732">Signal</keyword>
<name>A0A399SUH8_9BACT</name>
<keyword evidence="16" id="KW-1185">Reference proteome</keyword>
<keyword evidence="9 10" id="KW-0998">Cell outer membrane</keyword>
<dbReference type="Pfam" id="PF07715">
    <property type="entry name" value="Plug"/>
    <property type="match status" value="1"/>
</dbReference>
<proteinExistence type="inferred from homology"/>
<evidence type="ECO:0000313" key="16">
    <source>
        <dbReference type="Proteomes" id="UP000265926"/>
    </source>
</evidence>
<dbReference type="SUPFAM" id="SSF56935">
    <property type="entry name" value="Porins"/>
    <property type="match status" value="1"/>
</dbReference>
<dbReference type="GO" id="GO:0009279">
    <property type="term" value="C:cell outer membrane"/>
    <property type="evidence" value="ECO:0007669"/>
    <property type="project" value="UniProtKB-SubCell"/>
</dbReference>
<evidence type="ECO:0000313" key="15">
    <source>
        <dbReference type="EMBL" id="RIJ46549.1"/>
    </source>
</evidence>
<feature type="signal peptide" evidence="12">
    <location>
        <begin position="1"/>
        <end position="18"/>
    </location>
</feature>
<keyword evidence="2 10" id="KW-0813">Transport</keyword>
<dbReference type="Pfam" id="PF00593">
    <property type="entry name" value="TonB_dep_Rec_b-barrel"/>
    <property type="match status" value="1"/>
</dbReference>
<evidence type="ECO:0000256" key="8">
    <source>
        <dbReference type="ARBA" id="ARBA00023170"/>
    </source>
</evidence>
<dbReference type="InterPro" id="IPR012910">
    <property type="entry name" value="Plug_dom"/>
</dbReference>
<dbReference type="InterPro" id="IPR039426">
    <property type="entry name" value="TonB-dep_rcpt-like"/>
</dbReference>
<dbReference type="OrthoDB" id="9775095at2"/>
<dbReference type="PANTHER" id="PTHR30069:SF29">
    <property type="entry name" value="HEMOGLOBIN AND HEMOGLOBIN-HAPTOGLOBIN-BINDING PROTEIN 1-RELATED"/>
    <property type="match status" value="1"/>
</dbReference>
<protein>
    <submittedName>
        <fullName evidence="15">TonB-dependent receptor</fullName>
    </submittedName>
</protein>
<sequence length="693" mass="76948">MKSILHILASLCFGIACFLPLTSLGQSSPSEQDTTIMNDQIEEITITAFRSPYNVFNTPAPVNLILSTQLETGNALSPVDALNRIPGILMHHGTLNTNRLTIRGIGSRTPYGTNKIKAYFGEIPLTAGDGETTLEDLENLSIQRVEIIKGPSSSLYGAGLAGVILFHPKNVNKDFVQYNNTTASFGTSKNTLSAGIKDGKLNIFALGSLLNSNGYRDNNETDRGSLFLNSVYKFSEKTHLQALVRVTKMKGHIPSSLDLETFNTAPQSAAANWLAVAGYEKYTKAQFGIALNRFTMRDGKISVAAFGSFRSLDERRPFNKLEESSDYLGWRAEMQKVVAVPNARLVLTTGVEMFRESFDWSTHNNDTHSLLSDNNEKRQYENLFVQLESNIYDRIFISTGINGNLTRFNYTDHYTDNGDQSGKRNYKPVLSPRLGINVLLRNELSVFGNVSHGFSTPSFQETLLPEGEVNPDIKPETGWNFEIGFRSQFKNRLRLSASYYRIYINNLLVARRTGEDAYIGVNAGQSVHPGVEAEITWNAITFHGTNLLILQGSATLADYHFTDFVDLNKNYTGKLLPGTARQLLSFSAQLNPVKNISFNAWHQYTGKMPVNDANSAFSKAFGVTGLELKYQGKTGRLKLGIKGGIQNIFDVHYASMLAVNAPSFNGASPRYYYPGDPRNYYVSILIGLLEKQY</sequence>
<feature type="domain" description="TonB-dependent receptor plug" evidence="14">
    <location>
        <begin position="56"/>
        <end position="162"/>
    </location>
</feature>
<evidence type="ECO:0000256" key="5">
    <source>
        <dbReference type="ARBA" id="ARBA00022729"/>
    </source>
</evidence>
<evidence type="ECO:0000256" key="11">
    <source>
        <dbReference type="RuleBase" id="RU003357"/>
    </source>
</evidence>
<keyword evidence="4 10" id="KW-0812">Transmembrane</keyword>
<evidence type="ECO:0000259" key="13">
    <source>
        <dbReference type="Pfam" id="PF00593"/>
    </source>
</evidence>
<dbReference type="AlphaFoldDB" id="A0A399SUH8"/>